<accession>A0ABX5R7R7</accession>
<sequence>MSKVVLFYGSEHIAVCGIRRLAACDLDPFYVLTKLEG</sequence>
<name>A0ABX5R7R7_9PSED</name>
<evidence type="ECO:0000313" key="2">
    <source>
        <dbReference type="Proteomes" id="UP000288953"/>
    </source>
</evidence>
<protein>
    <submittedName>
        <fullName evidence="1">Uncharacterized protein</fullName>
    </submittedName>
</protein>
<dbReference type="EMBL" id="CP026512">
    <property type="protein sequence ID" value="QAX81466.1"/>
    <property type="molecule type" value="Genomic_DNA"/>
</dbReference>
<organism evidence="1 2">
    <name type="scientific">Candidatus Pseudomonas adelgestsugas</name>
    <dbReference type="NCBI Taxonomy" id="1302376"/>
    <lineage>
        <taxon>Bacteria</taxon>
        <taxon>Pseudomonadati</taxon>
        <taxon>Pseudomonadota</taxon>
        <taxon>Gammaproteobacteria</taxon>
        <taxon>Pseudomonadales</taxon>
        <taxon>Pseudomonadaceae</taxon>
        <taxon>Pseudomonas</taxon>
    </lineage>
</organism>
<gene>
    <name evidence="1" type="ORF">C3B55_00095</name>
</gene>
<proteinExistence type="predicted"/>
<keyword evidence="2" id="KW-1185">Reference proteome</keyword>
<reference evidence="1 2" key="1">
    <citation type="journal article" date="2018" name="Genome Biol. Evol.">
        <title>Partnering With a Pest: Genomes of Hemlock Woolly Adelgid Symbionts Reveal Atypical Nutritional Provisioning Patterns in Dual-Obligate Bacteria.</title>
        <authorList>
            <person name="Weglarz K.M."/>
            <person name="Havill N.P."/>
            <person name="Burke G.R."/>
            <person name="von Dohlen C.D."/>
        </authorList>
    </citation>
    <scope>NUCLEOTIDE SEQUENCE [LARGE SCALE GENOMIC DNA]</scope>
    <source>
        <strain evidence="1 2">HWA_ENA</strain>
    </source>
</reference>
<dbReference type="Proteomes" id="UP000288953">
    <property type="component" value="Chromosome"/>
</dbReference>
<evidence type="ECO:0000313" key="1">
    <source>
        <dbReference type="EMBL" id="QAX81466.1"/>
    </source>
</evidence>